<dbReference type="Proteomes" id="UP000288669">
    <property type="component" value="Unassembled WGS sequence"/>
</dbReference>
<feature type="transmembrane region" description="Helical" evidence="1">
    <location>
        <begin position="20"/>
        <end position="44"/>
    </location>
</feature>
<dbReference type="AlphaFoldDB" id="A0A430AKH5"/>
<evidence type="ECO:0000313" key="3">
    <source>
        <dbReference type="Proteomes" id="UP000288669"/>
    </source>
</evidence>
<keyword evidence="1" id="KW-0472">Membrane</keyword>
<evidence type="ECO:0000256" key="1">
    <source>
        <dbReference type="SAM" id="Phobius"/>
    </source>
</evidence>
<sequence length="89" mass="10287">MKLVIRKKRSWLRIGIEDLLMGLFWLFFGGVLFLGINFLIKMYSDTLVTYYLVFNFSPTQLGEIMDGILWLFLLLGTAAIFKLVKGMEG</sequence>
<dbReference type="RefSeq" id="WP_126823375.1">
    <property type="nucleotide sequence ID" value="NZ_JBHLWU010000001.1"/>
</dbReference>
<dbReference type="EMBL" id="NGJZ01000001">
    <property type="protein sequence ID" value="RSU08612.1"/>
    <property type="molecule type" value="Genomic_DNA"/>
</dbReference>
<comment type="caution">
    <text evidence="2">The sequence shown here is derived from an EMBL/GenBank/DDBJ whole genome shotgun (WGS) entry which is preliminary data.</text>
</comment>
<proteinExistence type="predicted"/>
<reference evidence="2 3" key="1">
    <citation type="submission" date="2017-05" db="EMBL/GenBank/DDBJ databases">
        <title>Vagococcus spp. assemblies.</title>
        <authorList>
            <person name="Gulvik C.A."/>
        </authorList>
    </citation>
    <scope>NUCLEOTIDE SEQUENCE [LARGE SCALE GENOMIC DNA]</scope>
    <source>
        <strain evidence="2 3">DSM 24756</strain>
    </source>
</reference>
<organism evidence="2 3">
    <name type="scientific">Vagococcus entomophilus</name>
    <dbReference type="NCBI Taxonomy" id="1160095"/>
    <lineage>
        <taxon>Bacteria</taxon>
        <taxon>Bacillati</taxon>
        <taxon>Bacillota</taxon>
        <taxon>Bacilli</taxon>
        <taxon>Lactobacillales</taxon>
        <taxon>Enterococcaceae</taxon>
        <taxon>Vagococcus</taxon>
    </lineage>
</organism>
<feature type="transmembrane region" description="Helical" evidence="1">
    <location>
        <begin position="64"/>
        <end position="84"/>
    </location>
</feature>
<keyword evidence="1" id="KW-1133">Transmembrane helix</keyword>
<protein>
    <submittedName>
        <fullName evidence="2">Uncharacterized protein</fullName>
    </submittedName>
</protein>
<gene>
    <name evidence="2" type="ORF">CBF30_05130</name>
</gene>
<name>A0A430AKH5_9ENTE</name>
<evidence type="ECO:0000313" key="2">
    <source>
        <dbReference type="EMBL" id="RSU08612.1"/>
    </source>
</evidence>
<accession>A0A430AKH5</accession>
<keyword evidence="3" id="KW-1185">Reference proteome</keyword>
<keyword evidence="1" id="KW-0812">Transmembrane</keyword>